<dbReference type="Proteomes" id="UP000712713">
    <property type="component" value="Unassembled WGS sequence"/>
</dbReference>
<protein>
    <submittedName>
        <fullName evidence="2">Uncharacterized protein</fullName>
    </submittedName>
</protein>
<reference evidence="2" key="2">
    <citation type="submission" date="2021-09" db="EMBL/GenBank/DDBJ databases">
        <authorList>
            <person name="Gilroy R."/>
        </authorList>
    </citation>
    <scope>NUCLEOTIDE SEQUENCE</scope>
    <source>
        <strain evidence="2">ChiGjej3B3-7470</strain>
    </source>
</reference>
<keyword evidence="1" id="KW-0812">Transmembrane</keyword>
<keyword evidence="1" id="KW-0472">Membrane</keyword>
<keyword evidence="1" id="KW-1133">Transmembrane helix</keyword>
<accession>A0A921ER91</accession>
<comment type="caution">
    <text evidence="2">The sequence shown here is derived from an EMBL/GenBank/DDBJ whole genome shotgun (WGS) entry which is preliminary data.</text>
</comment>
<feature type="transmembrane region" description="Helical" evidence="1">
    <location>
        <begin position="21"/>
        <end position="43"/>
    </location>
</feature>
<evidence type="ECO:0000313" key="3">
    <source>
        <dbReference type="Proteomes" id="UP000712713"/>
    </source>
</evidence>
<name>A0A921ER91_9ACTN</name>
<proteinExistence type="predicted"/>
<evidence type="ECO:0000313" key="2">
    <source>
        <dbReference type="EMBL" id="HJE52215.1"/>
    </source>
</evidence>
<dbReference type="AlphaFoldDB" id="A0A921ER91"/>
<gene>
    <name evidence="2" type="ORF">K8V15_09645</name>
</gene>
<sequence length="67" mass="7498">MNLLPLEVLPGWPEPAPMSDLYMWILMIVGPIAFGVLVTLLVFGPKLARKQREDQAPATTEIETYSK</sequence>
<organism evidence="2 3">
    <name type="scientific">Tessaracoccus flavescens</name>
    <dbReference type="NCBI Taxonomy" id="399497"/>
    <lineage>
        <taxon>Bacteria</taxon>
        <taxon>Bacillati</taxon>
        <taxon>Actinomycetota</taxon>
        <taxon>Actinomycetes</taxon>
        <taxon>Propionibacteriales</taxon>
        <taxon>Propionibacteriaceae</taxon>
        <taxon>Tessaracoccus</taxon>
    </lineage>
</organism>
<dbReference type="EMBL" id="DYZF01000246">
    <property type="protein sequence ID" value="HJE52215.1"/>
    <property type="molecule type" value="Genomic_DNA"/>
</dbReference>
<evidence type="ECO:0000256" key="1">
    <source>
        <dbReference type="SAM" id="Phobius"/>
    </source>
</evidence>
<reference evidence="2" key="1">
    <citation type="journal article" date="2021" name="PeerJ">
        <title>Extensive microbial diversity within the chicken gut microbiome revealed by metagenomics and culture.</title>
        <authorList>
            <person name="Gilroy R."/>
            <person name="Ravi A."/>
            <person name="Getino M."/>
            <person name="Pursley I."/>
            <person name="Horton D.L."/>
            <person name="Alikhan N.F."/>
            <person name="Baker D."/>
            <person name="Gharbi K."/>
            <person name="Hall N."/>
            <person name="Watson M."/>
            <person name="Adriaenssens E.M."/>
            <person name="Foster-Nyarko E."/>
            <person name="Jarju S."/>
            <person name="Secka A."/>
            <person name="Antonio M."/>
            <person name="Oren A."/>
            <person name="Chaudhuri R.R."/>
            <person name="La Ragione R."/>
            <person name="Hildebrand F."/>
            <person name="Pallen M.J."/>
        </authorList>
    </citation>
    <scope>NUCLEOTIDE SEQUENCE</scope>
    <source>
        <strain evidence="2">ChiGjej3B3-7470</strain>
    </source>
</reference>